<proteinExistence type="predicted"/>
<evidence type="ECO:0000313" key="2">
    <source>
        <dbReference type="Proteomes" id="UP000565579"/>
    </source>
</evidence>
<reference evidence="1 2" key="1">
    <citation type="submission" date="2020-08" db="EMBL/GenBank/DDBJ databases">
        <title>Sequencing the genomes of 1000 actinobacteria strains.</title>
        <authorList>
            <person name="Klenk H.-P."/>
        </authorList>
    </citation>
    <scope>NUCLEOTIDE SEQUENCE [LARGE SCALE GENOMIC DNA]</scope>
    <source>
        <strain evidence="1 2">DSM 43768</strain>
    </source>
</reference>
<keyword evidence="2" id="KW-1185">Reference proteome</keyword>
<comment type="caution">
    <text evidence="1">The sequence shown here is derived from an EMBL/GenBank/DDBJ whole genome shotgun (WGS) entry which is preliminary data.</text>
</comment>
<dbReference type="RefSeq" id="WP_185101747.1">
    <property type="nucleotide sequence ID" value="NZ_JACHMI010000001.1"/>
</dbReference>
<gene>
    <name evidence="1" type="ORF">HD593_001826</name>
</gene>
<accession>A0A7X0NP68</accession>
<name>A0A7X0NP68_9ACTN</name>
<organism evidence="1 2">
    <name type="scientific">Nonomuraea rubra</name>
    <dbReference type="NCBI Taxonomy" id="46180"/>
    <lineage>
        <taxon>Bacteria</taxon>
        <taxon>Bacillati</taxon>
        <taxon>Actinomycetota</taxon>
        <taxon>Actinomycetes</taxon>
        <taxon>Streptosporangiales</taxon>
        <taxon>Streptosporangiaceae</taxon>
        <taxon>Nonomuraea</taxon>
    </lineage>
</organism>
<dbReference type="InterPro" id="IPR045732">
    <property type="entry name" value="DUF6086"/>
</dbReference>
<dbReference type="EMBL" id="JACHMI010000001">
    <property type="protein sequence ID" value="MBB6547031.1"/>
    <property type="molecule type" value="Genomic_DNA"/>
</dbReference>
<dbReference type="AlphaFoldDB" id="A0A7X0NP68"/>
<protein>
    <submittedName>
        <fullName evidence="1">Uncharacterized protein</fullName>
    </submittedName>
</protein>
<sequence>MPDRPGNLTAFVSALVERCERTNHSSLHALMEGFIATALVLGQRGGGAVRVSRPSTGLPEDGTAGRWAELAARHARAMPH</sequence>
<dbReference type="Pfam" id="PF19564">
    <property type="entry name" value="DUF6086"/>
    <property type="match status" value="1"/>
</dbReference>
<evidence type="ECO:0000313" key="1">
    <source>
        <dbReference type="EMBL" id="MBB6547031.1"/>
    </source>
</evidence>
<dbReference type="Proteomes" id="UP000565579">
    <property type="component" value="Unassembled WGS sequence"/>
</dbReference>